<dbReference type="eggNOG" id="KOG0023">
    <property type="taxonomic scope" value="Eukaryota"/>
</dbReference>
<keyword evidence="3" id="KW-0479">Metal-binding</keyword>
<dbReference type="SMART" id="SM00829">
    <property type="entry name" value="PKS_ER"/>
    <property type="match status" value="1"/>
</dbReference>
<sequence>MEDRKTMSAGVFKKVGGNLEIVKMSIPKPKQGWVRIKVHYCGVCHSDNSCKYGILKNEYPRVSGHEVLGEIEKLGDGVDPIKFKIGHLVGVGWNGGNHCGSCRECLNNNRLFCKNSLITGISIDGGYAEYIVVPSDALAFIPEGMNAEETAPLLCAGVTVYCSLKNQNFKKGSLVGVLGIGGLGHLAIQFCKKMGYEVIAMSRGNSKEKTSRELGASHFVDIAKEGWVEQMKQIGSVECILLTAPFPHLVQPSLEALGVNGKLLLLCIIPEPFFADSLTMILGNKSIVSWYVGNSNDIQDTLDFAHKNHIKPIIQTFPLQAVNEVLDKINEANFRSVIKIL</sequence>
<dbReference type="GO" id="GO:0046872">
    <property type="term" value="F:metal ion binding"/>
    <property type="evidence" value="ECO:0007669"/>
    <property type="project" value="UniProtKB-KW"/>
</dbReference>
<dbReference type="PANTHER" id="PTHR42940">
    <property type="entry name" value="ALCOHOL DEHYDROGENASE 1-RELATED"/>
    <property type="match status" value="1"/>
</dbReference>
<dbReference type="InterPro" id="IPR020843">
    <property type="entry name" value="ER"/>
</dbReference>
<dbReference type="SUPFAM" id="SSF51735">
    <property type="entry name" value="NAD(P)-binding Rossmann-fold domains"/>
    <property type="match status" value="1"/>
</dbReference>
<evidence type="ECO:0000256" key="4">
    <source>
        <dbReference type="ARBA" id="ARBA00022833"/>
    </source>
</evidence>
<dbReference type="Gene3D" id="3.40.50.720">
    <property type="entry name" value="NAD(P)-binding Rossmann-like Domain"/>
    <property type="match status" value="1"/>
</dbReference>
<accession>Q55AJ2</accession>
<dbReference type="AlphaFoldDB" id="Q55AJ2"/>
<dbReference type="Pfam" id="PF00107">
    <property type="entry name" value="ADH_zinc_N"/>
    <property type="match status" value="1"/>
</dbReference>
<dbReference type="PaxDb" id="44689-DDB0238202"/>
<proteinExistence type="inferred from homology"/>
<dbReference type="InParanoid" id="Q55AJ2"/>
<dbReference type="InterPro" id="IPR036291">
    <property type="entry name" value="NAD(P)-bd_dom_sf"/>
</dbReference>
<comment type="similarity">
    <text evidence="2">Belongs to the zinc-containing alcohol dehydrogenase family.</text>
</comment>
<keyword evidence="5" id="KW-0560">Oxidoreductase</keyword>
<organism evidence="7 8">
    <name type="scientific">Dictyostelium discoideum</name>
    <name type="common">Social amoeba</name>
    <dbReference type="NCBI Taxonomy" id="44689"/>
    <lineage>
        <taxon>Eukaryota</taxon>
        <taxon>Amoebozoa</taxon>
        <taxon>Evosea</taxon>
        <taxon>Eumycetozoa</taxon>
        <taxon>Dictyostelia</taxon>
        <taxon>Dictyosteliales</taxon>
        <taxon>Dictyosteliaceae</taxon>
        <taxon>Dictyostelium</taxon>
    </lineage>
</organism>
<evidence type="ECO:0000259" key="6">
    <source>
        <dbReference type="SMART" id="SM00829"/>
    </source>
</evidence>
<comment type="cofactor">
    <cofactor evidence="1">
        <name>Zn(2+)</name>
        <dbReference type="ChEBI" id="CHEBI:29105"/>
    </cofactor>
</comment>
<dbReference type="FunCoup" id="Q55AJ2">
    <property type="interactions" value="5"/>
</dbReference>
<comment type="caution">
    <text evidence="7">The sequence shown here is derived from an EMBL/GenBank/DDBJ whole genome shotgun (WGS) entry which is preliminary data.</text>
</comment>
<name>Q55AJ2_DICDI</name>
<evidence type="ECO:0000256" key="2">
    <source>
        <dbReference type="ARBA" id="ARBA00008072"/>
    </source>
</evidence>
<dbReference type="OMA" id="GPAWFVF"/>
<dbReference type="PANTHER" id="PTHR42940:SF7">
    <property type="entry name" value="ALCOHOL DEHYDROGENASE-LIKE N-TERMINAL DOMAIN-CONTAINING PROTEIN"/>
    <property type="match status" value="1"/>
</dbReference>
<dbReference type="RefSeq" id="XP_645530.1">
    <property type="nucleotide sequence ID" value="XM_640438.1"/>
</dbReference>
<dbReference type="dictyBase" id="DDB_G0271780">
    <property type="gene designation" value="beiF"/>
</dbReference>
<reference evidence="7 8" key="1">
    <citation type="journal article" date="2005" name="Nature">
        <title>The genome of the social amoeba Dictyostelium discoideum.</title>
        <authorList>
            <consortium name="The Dictyostelium discoideum Sequencing Consortium"/>
            <person name="Eichinger L."/>
            <person name="Pachebat J.A."/>
            <person name="Glockner G."/>
            <person name="Rajandream M.A."/>
            <person name="Sucgang R."/>
            <person name="Berriman M."/>
            <person name="Song J."/>
            <person name="Olsen R."/>
            <person name="Szafranski K."/>
            <person name="Xu Q."/>
            <person name="Tunggal B."/>
            <person name="Kummerfeld S."/>
            <person name="Madera M."/>
            <person name="Konfortov B.A."/>
            <person name="Rivero F."/>
            <person name="Bankier A.T."/>
            <person name="Lehmann R."/>
            <person name="Hamlin N."/>
            <person name="Davies R."/>
            <person name="Gaudet P."/>
            <person name="Fey P."/>
            <person name="Pilcher K."/>
            <person name="Chen G."/>
            <person name="Saunders D."/>
            <person name="Sodergren E."/>
            <person name="Davis P."/>
            <person name="Kerhornou A."/>
            <person name="Nie X."/>
            <person name="Hall N."/>
            <person name="Anjard C."/>
            <person name="Hemphill L."/>
            <person name="Bason N."/>
            <person name="Farbrother P."/>
            <person name="Desany B."/>
            <person name="Just E."/>
            <person name="Morio T."/>
            <person name="Rost R."/>
            <person name="Churcher C."/>
            <person name="Cooper J."/>
            <person name="Haydock S."/>
            <person name="van Driessche N."/>
            <person name="Cronin A."/>
            <person name="Goodhead I."/>
            <person name="Muzny D."/>
            <person name="Mourier T."/>
            <person name="Pain A."/>
            <person name="Lu M."/>
            <person name="Harper D."/>
            <person name="Lindsay R."/>
            <person name="Hauser H."/>
            <person name="James K."/>
            <person name="Quiles M."/>
            <person name="Madan Babu M."/>
            <person name="Saito T."/>
            <person name="Buchrieser C."/>
            <person name="Wardroper A."/>
            <person name="Felder M."/>
            <person name="Thangavelu M."/>
            <person name="Johnson D."/>
            <person name="Knights A."/>
            <person name="Loulseged H."/>
            <person name="Mungall K."/>
            <person name="Oliver K."/>
            <person name="Price C."/>
            <person name="Quail M.A."/>
            <person name="Urushihara H."/>
            <person name="Hernandez J."/>
            <person name="Rabbinowitsch E."/>
            <person name="Steffen D."/>
            <person name="Sanders M."/>
            <person name="Ma J."/>
            <person name="Kohara Y."/>
            <person name="Sharp S."/>
            <person name="Simmonds M."/>
            <person name="Spiegler S."/>
            <person name="Tivey A."/>
            <person name="Sugano S."/>
            <person name="White B."/>
            <person name="Walker D."/>
            <person name="Woodward J."/>
            <person name="Winckler T."/>
            <person name="Tanaka Y."/>
            <person name="Shaulsky G."/>
            <person name="Schleicher M."/>
            <person name="Weinstock G."/>
            <person name="Rosenthal A."/>
            <person name="Cox E.C."/>
            <person name="Chisholm R.L."/>
            <person name="Gibbs R."/>
            <person name="Loomis W.F."/>
            <person name="Platzer M."/>
            <person name="Kay R.R."/>
            <person name="Williams J."/>
            <person name="Dear P.H."/>
            <person name="Noegel A.A."/>
            <person name="Barrell B."/>
            <person name="Kuspa A."/>
        </authorList>
    </citation>
    <scope>NUCLEOTIDE SEQUENCE [LARGE SCALE GENOMIC DNA]</scope>
    <source>
        <strain evidence="7 8">AX4</strain>
    </source>
</reference>
<dbReference type="STRING" id="44689.Q55AJ2"/>
<dbReference type="SMR" id="Q55AJ2"/>
<protein>
    <submittedName>
        <fullName evidence="7">Zinc-containing alcohol dehydrogenase</fullName>
    </submittedName>
</protein>
<dbReference type="InterPro" id="IPR013154">
    <property type="entry name" value="ADH-like_N"/>
</dbReference>
<gene>
    <name evidence="7" type="ORF">DDB_G0271780</name>
</gene>
<dbReference type="KEGG" id="ddi:DDB_G0271780"/>
<dbReference type="GO" id="GO:0016616">
    <property type="term" value="F:oxidoreductase activity, acting on the CH-OH group of donors, NAD or NADP as acceptor"/>
    <property type="evidence" value="ECO:0000318"/>
    <property type="project" value="GO_Central"/>
</dbReference>
<dbReference type="VEuPathDB" id="AmoebaDB:DDB_G0271780"/>
<dbReference type="SUPFAM" id="SSF50129">
    <property type="entry name" value="GroES-like"/>
    <property type="match status" value="1"/>
</dbReference>
<evidence type="ECO:0000313" key="7">
    <source>
        <dbReference type="EMBL" id="EAL71580.1"/>
    </source>
</evidence>
<dbReference type="GeneID" id="8618159"/>
<evidence type="ECO:0000256" key="5">
    <source>
        <dbReference type="ARBA" id="ARBA00023002"/>
    </source>
</evidence>
<dbReference type="InterPro" id="IPR011032">
    <property type="entry name" value="GroES-like_sf"/>
</dbReference>
<keyword evidence="4" id="KW-0862">Zinc</keyword>
<dbReference type="EMBL" id="AAFI02000006">
    <property type="protein sequence ID" value="EAL71580.1"/>
    <property type="molecule type" value="Genomic_DNA"/>
</dbReference>
<dbReference type="InterPro" id="IPR013149">
    <property type="entry name" value="ADH-like_C"/>
</dbReference>
<keyword evidence="8" id="KW-1185">Reference proteome</keyword>
<evidence type="ECO:0000313" key="8">
    <source>
        <dbReference type="Proteomes" id="UP000002195"/>
    </source>
</evidence>
<feature type="domain" description="Enoyl reductase (ER)" evidence="6">
    <location>
        <begin position="16"/>
        <end position="338"/>
    </location>
</feature>
<evidence type="ECO:0000256" key="1">
    <source>
        <dbReference type="ARBA" id="ARBA00001947"/>
    </source>
</evidence>
<dbReference type="Proteomes" id="UP000002195">
    <property type="component" value="Unassembled WGS sequence"/>
</dbReference>
<dbReference type="Pfam" id="PF08240">
    <property type="entry name" value="ADH_N"/>
    <property type="match status" value="1"/>
</dbReference>
<dbReference type="Gene3D" id="3.90.180.10">
    <property type="entry name" value="Medium-chain alcohol dehydrogenases, catalytic domain"/>
    <property type="match status" value="1"/>
</dbReference>
<dbReference type="PhylomeDB" id="Q55AJ2"/>
<evidence type="ECO:0000256" key="3">
    <source>
        <dbReference type="ARBA" id="ARBA00022723"/>
    </source>
</evidence>
<dbReference type="HOGENOM" id="CLU_026673_20_1_1"/>
<dbReference type="FunFam" id="3.40.50.720:FF:000022">
    <property type="entry name" value="Cinnamyl alcohol dehydrogenase"/>
    <property type="match status" value="1"/>
</dbReference>